<name>A0A927GW17_9GAMM</name>
<evidence type="ECO:0000256" key="8">
    <source>
        <dbReference type="ARBA" id="ARBA00032024"/>
    </source>
</evidence>
<organism evidence="13 14">
    <name type="scientific">Spongiibacter pelagi</name>
    <dbReference type="NCBI Taxonomy" id="2760804"/>
    <lineage>
        <taxon>Bacteria</taxon>
        <taxon>Pseudomonadati</taxon>
        <taxon>Pseudomonadota</taxon>
        <taxon>Gammaproteobacteria</taxon>
        <taxon>Cellvibrionales</taxon>
        <taxon>Spongiibacteraceae</taxon>
        <taxon>Spongiibacter</taxon>
    </lineage>
</organism>
<dbReference type="InterPro" id="IPR036291">
    <property type="entry name" value="NAD(P)-bd_dom_sf"/>
</dbReference>
<dbReference type="PANTHER" id="PTHR43765">
    <property type="entry name" value="2-DEHYDROPANTOATE 2-REDUCTASE-RELATED"/>
    <property type="match status" value="1"/>
</dbReference>
<keyword evidence="6 10" id="KW-0521">NADP</keyword>
<accession>A0A927GW17</accession>
<comment type="similarity">
    <text evidence="2 10">Belongs to the ketopantoate reductase family.</text>
</comment>
<evidence type="ECO:0000256" key="5">
    <source>
        <dbReference type="ARBA" id="ARBA00022655"/>
    </source>
</evidence>
<dbReference type="EC" id="1.1.1.169" evidence="3 10"/>
<evidence type="ECO:0000256" key="4">
    <source>
        <dbReference type="ARBA" id="ARBA00019465"/>
    </source>
</evidence>
<dbReference type="SUPFAM" id="SSF48179">
    <property type="entry name" value="6-phosphogluconate dehydrogenase C-terminal domain-like"/>
    <property type="match status" value="1"/>
</dbReference>
<dbReference type="InterPro" id="IPR013332">
    <property type="entry name" value="KPR_N"/>
</dbReference>
<evidence type="ECO:0000256" key="3">
    <source>
        <dbReference type="ARBA" id="ARBA00013014"/>
    </source>
</evidence>
<dbReference type="GO" id="GO:0005737">
    <property type="term" value="C:cytoplasm"/>
    <property type="evidence" value="ECO:0007669"/>
    <property type="project" value="TreeGrafter"/>
</dbReference>
<evidence type="ECO:0000256" key="2">
    <source>
        <dbReference type="ARBA" id="ARBA00007870"/>
    </source>
</evidence>
<evidence type="ECO:0000256" key="7">
    <source>
        <dbReference type="ARBA" id="ARBA00023002"/>
    </source>
</evidence>
<dbReference type="GO" id="GO:0015940">
    <property type="term" value="P:pantothenate biosynthetic process"/>
    <property type="evidence" value="ECO:0007669"/>
    <property type="project" value="UniProtKB-KW"/>
</dbReference>
<proteinExistence type="inferred from homology"/>
<feature type="domain" description="Ketopantoate reductase C-terminal" evidence="12">
    <location>
        <begin position="184"/>
        <end position="323"/>
    </location>
</feature>
<dbReference type="NCBIfam" id="NF006083">
    <property type="entry name" value="PRK08229.1"/>
    <property type="match status" value="1"/>
</dbReference>
<evidence type="ECO:0000259" key="12">
    <source>
        <dbReference type="Pfam" id="PF08546"/>
    </source>
</evidence>
<dbReference type="SUPFAM" id="SSF51735">
    <property type="entry name" value="NAD(P)-binding Rossmann-fold domains"/>
    <property type="match status" value="1"/>
</dbReference>
<comment type="pathway">
    <text evidence="1 10">Cofactor biosynthesis; (R)-pantothenate biosynthesis; (R)-pantoate from 3-methyl-2-oxobutanoate: step 2/2.</text>
</comment>
<dbReference type="Pfam" id="PF08546">
    <property type="entry name" value="ApbA_C"/>
    <property type="match status" value="1"/>
</dbReference>
<comment type="function">
    <text evidence="10">Catalyzes the NADPH-dependent reduction of ketopantoate into pantoic acid.</text>
</comment>
<evidence type="ECO:0000256" key="10">
    <source>
        <dbReference type="RuleBase" id="RU362068"/>
    </source>
</evidence>
<comment type="catalytic activity">
    <reaction evidence="9 10">
        <text>(R)-pantoate + NADP(+) = 2-dehydropantoate + NADPH + H(+)</text>
        <dbReference type="Rhea" id="RHEA:16233"/>
        <dbReference type="ChEBI" id="CHEBI:11561"/>
        <dbReference type="ChEBI" id="CHEBI:15378"/>
        <dbReference type="ChEBI" id="CHEBI:15980"/>
        <dbReference type="ChEBI" id="CHEBI:57783"/>
        <dbReference type="ChEBI" id="CHEBI:58349"/>
        <dbReference type="EC" id="1.1.1.169"/>
    </reaction>
</comment>
<dbReference type="InterPro" id="IPR013752">
    <property type="entry name" value="KPA_reductase"/>
</dbReference>
<dbReference type="InterPro" id="IPR013328">
    <property type="entry name" value="6PGD_dom2"/>
</dbReference>
<dbReference type="InterPro" id="IPR003710">
    <property type="entry name" value="ApbA"/>
</dbReference>
<dbReference type="EMBL" id="JACXLD010000003">
    <property type="protein sequence ID" value="MBD2858663.1"/>
    <property type="molecule type" value="Genomic_DNA"/>
</dbReference>
<dbReference type="NCBIfam" id="TIGR00745">
    <property type="entry name" value="apbA_panE"/>
    <property type="match status" value="1"/>
</dbReference>
<dbReference type="GO" id="GO:0050661">
    <property type="term" value="F:NADP binding"/>
    <property type="evidence" value="ECO:0007669"/>
    <property type="project" value="TreeGrafter"/>
</dbReference>
<dbReference type="Proteomes" id="UP000610558">
    <property type="component" value="Unassembled WGS sequence"/>
</dbReference>
<evidence type="ECO:0000313" key="14">
    <source>
        <dbReference type="Proteomes" id="UP000610558"/>
    </source>
</evidence>
<dbReference type="InterPro" id="IPR050838">
    <property type="entry name" value="Ketopantoate_reductase"/>
</dbReference>
<evidence type="ECO:0000259" key="11">
    <source>
        <dbReference type="Pfam" id="PF02558"/>
    </source>
</evidence>
<dbReference type="RefSeq" id="WP_190763757.1">
    <property type="nucleotide sequence ID" value="NZ_JACXLD010000003.1"/>
</dbReference>
<gene>
    <name evidence="13" type="ORF">IB286_06530</name>
</gene>
<dbReference type="Gene3D" id="3.40.50.720">
    <property type="entry name" value="NAD(P)-binding Rossmann-like Domain"/>
    <property type="match status" value="1"/>
</dbReference>
<feature type="domain" description="Ketopantoate reductase N-terminal" evidence="11">
    <location>
        <begin position="5"/>
        <end position="160"/>
    </location>
</feature>
<dbReference type="Gene3D" id="1.10.1040.10">
    <property type="entry name" value="N-(1-d-carboxylethyl)-l-norvaline Dehydrogenase, domain 2"/>
    <property type="match status" value="1"/>
</dbReference>
<dbReference type="AlphaFoldDB" id="A0A927GW17"/>
<dbReference type="Pfam" id="PF02558">
    <property type="entry name" value="ApbA"/>
    <property type="match status" value="1"/>
</dbReference>
<reference evidence="13" key="1">
    <citation type="submission" date="2020-09" db="EMBL/GenBank/DDBJ databases">
        <authorList>
            <person name="Yoon J.-W."/>
        </authorList>
    </citation>
    <scope>NUCLEOTIDE SEQUENCE</scope>
    <source>
        <strain evidence="13">KMU-158</strain>
    </source>
</reference>
<evidence type="ECO:0000256" key="6">
    <source>
        <dbReference type="ARBA" id="ARBA00022857"/>
    </source>
</evidence>
<dbReference type="PANTHER" id="PTHR43765:SF2">
    <property type="entry name" value="2-DEHYDROPANTOATE 2-REDUCTASE"/>
    <property type="match status" value="1"/>
</dbReference>
<evidence type="ECO:0000256" key="9">
    <source>
        <dbReference type="ARBA" id="ARBA00048793"/>
    </source>
</evidence>
<dbReference type="GO" id="GO:0008677">
    <property type="term" value="F:2-dehydropantoate 2-reductase activity"/>
    <property type="evidence" value="ECO:0007669"/>
    <property type="project" value="UniProtKB-EC"/>
</dbReference>
<sequence>MTIKIGILGAGSVGCYLAGSLLNGARNAGRENVAVSLLGRAYMGEQLAAYGLTISDFRGLNRHFSGDQFDFSDDAEIMADADFLLVTVKSSASADLAQQIRPYLKPGAQVISIQNGVGNAEALAAALPGVDVLPGMIAFNVLQRGEGRFHAGTDGAVMVQRSAATQKLEKCFLGSGLRFELQDDMQAVLWSKLLLNLNNSINALAGVPLKEELSQRGYRQCLSLLQTEALRAISAAGIPLIQLSGVPAKMMPRLLKVPDFLFKLLAQKMLAIDPLARSSMWEDLERGRITEVDWLNGEVVKLAQKQGLDALANRRIIALIRAAEQGGRRDFSGPELLSLLKGRE</sequence>
<keyword evidence="14" id="KW-1185">Reference proteome</keyword>
<protein>
    <recommendedName>
        <fullName evidence="4 10">2-dehydropantoate 2-reductase</fullName>
        <ecNumber evidence="3 10">1.1.1.169</ecNumber>
    </recommendedName>
    <alternativeName>
        <fullName evidence="8 10">Ketopantoate reductase</fullName>
    </alternativeName>
</protein>
<keyword evidence="5 10" id="KW-0566">Pantothenate biosynthesis</keyword>
<dbReference type="InterPro" id="IPR008927">
    <property type="entry name" value="6-PGluconate_DH-like_C_sf"/>
</dbReference>
<comment type="caution">
    <text evidence="13">The sequence shown here is derived from an EMBL/GenBank/DDBJ whole genome shotgun (WGS) entry which is preliminary data.</text>
</comment>
<dbReference type="PROSITE" id="PS51257">
    <property type="entry name" value="PROKAR_LIPOPROTEIN"/>
    <property type="match status" value="1"/>
</dbReference>
<evidence type="ECO:0000313" key="13">
    <source>
        <dbReference type="EMBL" id="MBD2858663.1"/>
    </source>
</evidence>
<keyword evidence="7 10" id="KW-0560">Oxidoreductase</keyword>
<evidence type="ECO:0000256" key="1">
    <source>
        <dbReference type="ARBA" id="ARBA00004994"/>
    </source>
</evidence>